<dbReference type="RefSeq" id="WP_183603435.1">
    <property type="nucleotide sequence ID" value="NZ_JACHXK010000018.1"/>
</dbReference>
<keyword evidence="3" id="KW-1003">Cell membrane</keyword>
<dbReference type="AlphaFoldDB" id="A0A7W5B442"/>
<dbReference type="PANTHER" id="PTHR30193">
    <property type="entry name" value="ABC TRANSPORTER PERMEASE PROTEIN"/>
    <property type="match status" value="1"/>
</dbReference>
<dbReference type="InterPro" id="IPR000515">
    <property type="entry name" value="MetI-like"/>
</dbReference>
<keyword evidence="2 7" id="KW-0813">Transport</keyword>
<sequence>MSAIPTVQPTNLHAEKRIVKRFRDYAWGFIFLLPAIVVFCVFLWLPIAKGIYFSFMNVDFVKGNLFVGLAHYREIFQSGVVALAARNTLYYMLLGLLIGYWIPSVVAIALSELRWFQGSMRLIVYLPNIVPAVVLYGMWQYLYDPLGPLNQILSWFGIDKVMWLTDKGLAMISIVITESWQSFGTATLIYLAGIIGIPKDLYEAAEIDGAGVLQRIRHITIPGIRHLYVLLFILQIIGTSQGFMTHVALTGGGPNNATLTYMYLITNEAFVNLNFGKASAMGVIMFVVMTTVSIILYSIQGRSKRA</sequence>
<evidence type="ECO:0000313" key="10">
    <source>
        <dbReference type="Proteomes" id="UP000570361"/>
    </source>
</evidence>
<dbReference type="Pfam" id="PF00528">
    <property type="entry name" value="BPD_transp_1"/>
    <property type="match status" value="1"/>
</dbReference>
<organism evidence="9 10">
    <name type="scientific">Paenibacillus phyllosphaerae</name>
    <dbReference type="NCBI Taxonomy" id="274593"/>
    <lineage>
        <taxon>Bacteria</taxon>
        <taxon>Bacillati</taxon>
        <taxon>Bacillota</taxon>
        <taxon>Bacilli</taxon>
        <taxon>Bacillales</taxon>
        <taxon>Paenibacillaceae</taxon>
        <taxon>Paenibacillus</taxon>
    </lineage>
</organism>
<dbReference type="PANTHER" id="PTHR30193:SF41">
    <property type="entry name" value="DIACETYLCHITOBIOSE UPTAKE SYSTEM PERMEASE PROTEIN NGCF"/>
    <property type="match status" value="1"/>
</dbReference>
<evidence type="ECO:0000256" key="6">
    <source>
        <dbReference type="ARBA" id="ARBA00023136"/>
    </source>
</evidence>
<dbReference type="GO" id="GO:0055085">
    <property type="term" value="P:transmembrane transport"/>
    <property type="evidence" value="ECO:0007669"/>
    <property type="project" value="InterPro"/>
</dbReference>
<dbReference type="CDD" id="cd06261">
    <property type="entry name" value="TM_PBP2"/>
    <property type="match status" value="1"/>
</dbReference>
<evidence type="ECO:0000256" key="5">
    <source>
        <dbReference type="ARBA" id="ARBA00022989"/>
    </source>
</evidence>
<dbReference type="GO" id="GO:0005886">
    <property type="term" value="C:plasma membrane"/>
    <property type="evidence" value="ECO:0007669"/>
    <property type="project" value="UniProtKB-SubCell"/>
</dbReference>
<comment type="caution">
    <text evidence="9">The sequence shown here is derived from an EMBL/GenBank/DDBJ whole genome shotgun (WGS) entry which is preliminary data.</text>
</comment>
<comment type="subcellular location">
    <subcellularLocation>
        <location evidence="1 7">Cell membrane</location>
        <topology evidence="1 7">Multi-pass membrane protein</topology>
    </subcellularLocation>
</comment>
<comment type="similarity">
    <text evidence="7">Belongs to the binding-protein-dependent transport system permease family.</text>
</comment>
<keyword evidence="9" id="KW-0762">Sugar transport</keyword>
<feature type="transmembrane region" description="Helical" evidence="7">
    <location>
        <begin position="227"/>
        <end position="249"/>
    </location>
</feature>
<evidence type="ECO:0000313" key="9">
    <source>
        <dbReference type="EMBL" id="MBB3113346.1"/>
    </source>
</evidence>
<dbReference type="SUPFAM" id="SSF161098">
    <property type="entry name" value="MetI-like"/>
    <property type="match status" value="1"/>
</dbReference>
<proteinExistence type="inferred from homology"/>
<accession>A0A7W5B442</accession>
<evidence type="ECO:0000256" key="1">
    <source>
        <dbReference type="ARBA" id="ARBA00004651"/>
    </source>
</evidence>
<dbReference type="EMBL" id="JACHXK010000018">
    <property type="protein sequence ID" value="MBB3113346.1"/>
    <property type="molecule type" value="Genomic_DNA"/>
</dbReference>
<keyword evidence="6 7" id="KW-0472">Membrane</keyword>
<keyword evidence="4 7" id="KW-0812">Transmembrane</keyword>
<feature type="transmembrane region" description="Helical" evidence="7">
    <location>
        <begin position="25"/>
        <end position="47"/>
    </location>
</feature>
<keyword evidence="10" id="KW-1185">Reference proteome</keyword>
<name>A0A7W5B442_9BACL</name>
<feature type="transmembrane region" description="Helical" evidence="7">
    <location>
        <begin position="89"/>
        <end position="110"/>
    </location>
</feature>
<evidence type="ECO:0000256" key="4">
    <source>
        <dbReference type="ARBA" id="ARBA00022692"/>
    </source>
</evidence>
<dbReference type="PROSITE" id="PS50928">
    <property type="entry name" value="ABC_TM1"/>
    <property type="match status" value="1"/>
</dbReference>
<dbReference type="InterPro" id="IPR035906">
    <property type="entry name" value="MetI-like_sf"/>
</dbReference>
<dbReference type="Gene3D" id="1.10.3720.10">
    <property type="entry name" value="MetI-like"/>
    <property type="match status" value="1"/>
</dbReference>
<feature type="domain" description="ABC transmembrane type-1" evidence="8">
    <location>
        <begin position="85"/>
        <end position="296"/>
    </location>
</feature>
<evidence type="ECO:0000256" key="3">
    <source>
        <dbReference type="ARBA" id="ARBA00022475"/>
    </source>
</evidence>
<reference evidence="9 10" key="1">
    <citation type="submission" date="2020-08" db="EMBL/GenBank/DDBJ databases">
        <title>Genomic Encyclopedia of Type Strains, Phase III (KMG-III): the genomes of soil and plant-associated and newly described type strains.</title>
        <authorList>
            <person name="Whitman W."/>
        </authorList>
    </citation>
    <scope>NUCLEOTIDE SEQUENCE [LARGE SCALE GENOMIC DNA]</scope>
    <source>
        <strain evidence="9 10">CECT 5862</strain>
    </source>
</reference>
<feature type="transmembrane region" description="Helical" evidence="7">
    <location>
        <begin position="278"/>
        <end position="299"/>
    </location>
</feature>
<evidence type="ECO:0000256" key="2">
    <source>
        <dbReference type="ARBA" id="ARBA00022448"/>
    </source>
</evidence>
<dbReference type="Proteomes" id="UP000570361">
    <property type="component" value="Unassembled WGS sequence"/>
</dbReference>
<dbReference type="InterPro" id="IPR051393">
    <property type="entry name" value="ABC_transporter_permease"/>
</dbReference>
<keyword evidence="5 7" id="KW-1133">Transmembrane helix</keyword>
<evidence type="ECO:0000259" key="8">
    <source>
        <dbReference type="PROSITE" id="PS50928"/>
    </source>
</evidence>
<gene>
    <name evidence="9" type="ORF">FHS18_005458</name>
</gene>
<protein>
    <submittedName>
        <fullName evidence="9">Multiple sugar transport system permease protein</fullName>
    </submittedName>
</protein>
<feature type="transmembrane region" description="Helical" evidence="7">
    <location>
        <begin position="122"/>
        <end position="142"/>
    </location>
</feature>
<feature type="transmembrane region" description="Helical" evidence="7">
    <location>
        <begin position="169"/>
        <end position="192"/>
    </location>
</feature>
<evidence type="ECO:0000256" key="7">
    <source>
        <dbReference type="RuleBase" id="RU363032"/>
    </source>
</evidence>